<accession>A0A8X6IRK5</accession>
<gene>
    <name evidence="1" type="ORF">NPIL_508571</name>
</gene>
<keyword evidence="2" id="KW-1185">Reference proteome</keyword>
<protein>
    <submittedName>
        <fullName evidence="1">Uncharacterized protein</fullName>
    </submittedName>
</protein>
<reference evidence="1" key="1">
    <citation type="submission" date="2020-08" db="EMBL/GenBank/DDBJ databases">
        <title>Multicomponent nature underlies the extraordinary mechanical properties of spider dragline silk.</title>
        <authorList>
            <person name="Kono N."/>
            <person name="Nakamura H."/>
            <person name="Mori M."/>
            <person name="Yoshida Y."/>
            <person name="Ohtoshi R."/>
            <person name="Malay A.D."/>
            <person name="Moran D.A.P."/>
            <person name="Tomita M."/>
            <person name="Numata K."/>
            <person name="Arakawa K."/>
        </authorList>
    </citation>
    <scope>NUCLEOTIDE SEQUENCE</scope>
</reference>
<dbReference type="Proteomes" id="UP000887013">
    <property type="component" value="Unassembled WGS sequence"/>
</dbReference>
<name>A0A8X6IRK5_NEPPI</name>
<comment type="caution">
    <text evidence="1">The sequence shown here is derived from an EMBL/GenBank/DDBJ whole genome shotgun (WGS) entry which is preliminary data.</text>
</comment>
<dbReference type="AlphaFoldDB" id="A0A8X6IRK5"/>
<dbReference type="EMBL" id="BMAW01092852">
    <property type="protein sequence ID" value="GFS57321.1"/>
    <property type="molecule type" value="Genomic_DNA"/>
</dbReference>
<organism evidence="1 2">
    <name type="scientific">Nephila pilipes</name>
    <name type="common">Giant wood spider</name>
    <name type="synonym">Nephila maculata</name>
    <dbReference type="NCBI Taxonomy" id="299642"/>
    <lineage>
        <taxon>Eukaryota</taxon>
        <taxon>Metazoa</taxon>
        <taxon>Ecdysozoa</taxon>
        <taxon>Arthropoda</taxon>
        <taxon>Chelicerata</taxon>
        <taxon>Arachnida</taxon>
        <taxon>Araneae</taxon>
        <taxon>Araneomorphae</taxon>
        <taxon>Entelegynae</taxon>
        <taxon>Araneoidea</taxon>
        <taxon>Nephilidae</taxon>
        <taxon>Nephila</taxon>
    </lineage>
</organism>
<evidence type="ECO:0000313" key="2">
    <source>
        <dbReference type="Proteomes" id="UP000887013"/>
    </source>
</evidence>
<evidence type="ECO:0000313" key="1">
    <source>
        <dbReference type="EMBL" id="GFS57321.1"/>
    </source>
</evidence>
<sequence>MCLKRGSSQEILQQNVKNTTQLFLQQVQQVTWAVEGQSAFQRLFPFLAASLFISSALREELPVPFSSP</sequence>
<proteinExistence type="predicted"/>